<dbReference type="InterPro" id="IPR036390">
    <property type="entry name" value="WH_DNA-bd_sf"/>
</dbReference>
<evidence type="ECO:0000313" key="7">
    <source>
        <dbReference type="Proteomes" id="UP000783871"/>
    </source>
</evidence>
<evidence type="ECO:0000256" key="1">
    <source>
        <dbReference type="ARBA" id="ARBA00023015"/>
    </source>
</evidence>
<accession>A0ABX0ZA08</accession>
<keyword evidence="3" id="KW-0804">Transcription</keyword>
<keyword evidence="2" id="KW-0238">DNA-binding</keyword>
<dbReference type="EMBL" id="JAATEO010000015">
    <property type="protein sequence ID" value="NJP33289.1"/>
    <property type="molecule type" value="Genomic_DNA"/>
</dbReference>
<dbReference type="Gene3D" id="1.10.10.10">
    <property type="entry name" value="Winged helix-like DNA-binding domain superfamily/Winged helix DNA-binding domain"/>
    <property type="match status" value="1"/>
</dbReference>
<dbReference type="SMART" id="SM00866">
    <property type="entry name" value="UTRA"/>
    <property type="match status" value="1"/>
</dbReference>
<evidence type="ECO:0000256" key="2">
    <source>
        <dbReference type="ARBA" id="ARBA00023125"/>
    </source>
</evidence>
<feature type="domain" description="HTH gntR-type" evidence="5">
    <location>
        <begin position="4"/>
        <end position="72"/>
    </location>
</feature>
<evidence type="ECO:0000256" key="4">
    <source>
        <dbReference type="SAM" id="MobiDB-lite"/>
    </source>
</evidence>
<dbReference type="Proteomes" id="UP000783871">
    <property type="component" value="Unassembled WGS sequence"/>
</dbReference>
<dbReference type="InterPro" id="IPR050679">
    <property type="entry name" value="Bact_HTH_transcr_reg"/>
</dbReference>
<dbReference type="Pfam" id="PF07702">
    <property type="entry name" value="UTRA"/>
    <property type="match status" value="1"/>
</dbReference>
<dbReference type="InterPro" id="IPR036388">
    <property type="entry name" value="WH-like_DNA-bd_sf"/>
</dbReference>
<sequence length="248" mass="26935">MPTAPAYLRIATTLRGMISDGTLRPGDKLPTEAQLRQQFGVSTTVVKAALSILQGEGLIEGRRGSGNYVRQVRRLTRRAHGRDLRTATGPTSPFARDATAAGQRPDWEHSSEHTTATPAVAARLGIDPGDPVMRTRYRFRSDGHPIQLSESHEPLAITGGTPVEWPEEGAAVGVVARMDTIGVRIDAFEERVTTRPASPEEIEGLELTARGSHVLVIERTYYAGPLAVETADIVLGPHYEVVYRVPVD</sequence>
<dbReference type="PROSITE" id="PS50949">
    <property type="entry name" value="HTH_GNTR"/>
    <property type="match status" value="1"/>
</dbReference>
<proteinExistence type="predicted"/>
<dbReference type="RefSeq" id="WP_168001668.1">
    <property type="nucleotide sequence ID" value="NZ_JAATEO010000015.1"/>
</dbReference>
<comment type="caution">
    <text evidence="6">The sequence shown here is derived from an EMBL/GenBank/DDBJ whole genome shotgun (WGS) entry which is preliminary data.</text>
</comment>
<dbReference type="PANTHER" id="PTHR44846:SF17">
    <property type="entry name" value="GNTR-FAMILY TRANSCRIPTIONAL REGULATOR"/>
    <property type="match status" value="1"/>
</dbReference>
<dbReference type="InterPro" id="IPR028978">
    <property type="entry name" value="Chorismate_lyase_/UTRA_dom_sf"/>
</dbReference>
<dbReference type="Gene3D" id="3.40.1410.10">
    <property type="entry name" value="Chorismate lyase-like"/>
    <property type="match status" value="1"/>
</dbReference>
<feature type="region of interest" description="Disordered" evidence="4">
    <location>
        <begin position="79"/>
        <end position="114"/>
    </location>
</feature>
<gene>
    <name evidence="6" type="ORF">HCJ94_15155</name>
</gene>
<protein>
    <submittedName>
        <fullName evidence="6">GntR family transcriptional regulator</fullName>
    </submittedName>
</protein>
<dbReference type="SUPFAM" id="SSF46785">
    <property type="entry name" value="Winged helix' DNA-binding domain"/>
    <property type="match status" value="1"/>
</dbReference>
<name>A0ABX0ZA08_9ACTN</name>
<keyword evidence="7" id="KW-1185">Reference proteome</keyword>
<dbReference type="PRINTS" id="PR00035">
    <property type="entry name" value="HTHGNTR"/>
</dbReference>
<evidence type="ECO:0000313" key="6">
    <source>
        <dbReference type="EMBL" id="NJP33289.1"/>
    </source>
</evidence>
<evidence type="ECO:0000259" key="5">
    <source>
        <dbReference type="PROSITE" id="PS50949"/>
    </source>
</evidence>
<dbReference type="InterPro" id="IPR011663">
    <property type="entry name" value="UTRA"/>
</dbReference>
<dbReference type="SUPFAM" id="SSF64288">
    <property type="entry name" value="Chorismate lyase-like"/>
    <property type="match status" value="1"/>
</dbReference>
<keyword evidence="1" id="KW-0805">Transcription regulation</keyword>
<dbReference type="CDD" id="cd07377">
    <property type="entry name" value="WHTH_GntR"/>
    <property type="match status" value="1"/>
</dbReference>
<dbReference type="SMART" id="SM00345">
    <property type="entry name" value="HTH_GNTR"/>
    <property type="match status" value="1"/>
</dbReference>
<dbReference type="Pfam" id="PF00392">
    <property type="entry name" value="GntR"/>
    <property type="match status" value="1"/>
</dbReference>
<organism evidence="6 7">
    <name type="scientific">Micromonospora thermarum</name>
    <dbReference type="NCBI Taxonomy" id="2720024"/>
    <lineage>
        <taxon>Bacteria</taxon>
        <taxon>Bacillati</taxon>
        <taxon>Actinomycetota</taxon>
        <taxon>Actinomycetes</taxon>
        <taxon>Micromonosporales</taxon>
        <taxon>Micromonosporaceae</taxon>
        <taxon>Micromonospora</taxon>
    </lineage>
</organism>
<reference evidence="6 7" key="1">
    <citation type="submission" date="2020-03" db="EMBL/GenBank/DDBJ databases">
        <title>WGS of actinomycetes isolated from Thailand.</title>
        <authorList>
            <person name="Thawai C."/>
        </authorList>
    </citation>
    <scope>NUCLEOTIDE SEQUENCE [LARGE SCALE GENOMIC DNA]</scope>
    <source>
        <strain evidence="6 7">HSS6-12</strain>
    </source>
</reference>
<dbReference type="PANTHER" id="PTHR44846">
    <property type="entry name" value="MANNOSYL-D-GLYCERATE TRANSPORT/METABOLISM SYSTEM REPRESSOR MNGR-RELATED"/>
    <property type="match status" value="1"/>
</dbReference>
<dbReference type="InterPro" id="IPR000524">
    <property type="entry name" value="Tscrpt_reg_HTH_GntR"/>
</dbReference>
<evidence type="ECO:0000256" key="3">
    <source>
        <dbReference type="ARBA" id="ARBA00023163"/>
    </source>
</evidence>